<dbReference type="InterPro" id="IPR029058">
    <property type="entry name" value="AB_hydrolase_fold"/>
</dbReference>
<evidence type="ECO:0000313" key="1">
    <source>
        <dbReference type="EMBL" id="KJV90209.1"/>
    </source>
</evidence>
<proteinExistence type="predicted"/>
<name>A0A0F3QFK7_RICBE</name>
<dbReference type="EMBL" id="LAOI01000001">
    <property type="protein sequence ID" value="KJV90209.1"/>
    <property type="molecule type" value="Genomic_DNA"/>
</dbReference>
<dbReference type="PANTHER" id="PTHR15394:SF3">
    <property type="entry name" value="SERINE HYDROLASE RBBP9"/>
    <property type="match status" value="1"/>
</dbReference>
<sequence length="185" mass="21474">MIKIVFVPGNGNSTTKDNWFPSVKKELELHDIEVVAATFPDPDLAREFYWIPFLHDEIKVDDQTILVGHSSGAIAAMRLAEQYPILGSVLVGAYHTDLDMEKEKLSGYFSRPWNWEKIRSNQKYISLFASEDDPWIPIDHARYLHKHLNCEYHEYKNQGHFGGDYTKKEFPELTLSILNYLNLTK</sequence>
<dbReference type="GO" id="GO:0016787">
    <property type="term" value="F:hydrolase activity"/>
    <property type="evidence" value="ECO:0007669"/>
    <property type="project" value="UniProtKB-KW"/>
</dbReference>
<reference evidence="1 2" key="1">
    <citation type="submission" date="2015-02" db="EMBL/GenBank/DDBJ databases">
        <title>Genome Sequencing of Rickettsiales.</title>
        <authorList>
            <person name="Daugherty S.C."/>
            <person name="Su Q."/>
            <person name="Abolude K."/>
            <person name="Beier-Sexton M."/>
            <person name="Carlyon J.A."/>
            <person name="Carter R."/>
            <person name="Day N.P."/>
            <person name="Dumler S.J."/>
            <person name="Dyachenko V."/>
            <person name="Godinez A."/>
            <person name="Kurtti T.J."/>
            <person name="Lichay M."/>
            <person name="Mullins K.E."/>
            <person name="Ott S."/>
            <person name="Pappas-Brown V."/>
            <person name="Paris D.H."/>
            <person name="Patel P."/>
            <person name="Richards A.L."/>
            <person name="Sadzewicz L."/>
            <person name="Sears K."/>
            <person name="Seidman D."/>
            <person name="Sengamalay N."/>
            <person name="Stenos J."/>
            <person name="Tallon L.J."/>
            <person name="Vincent G."/>
            <person name="Fraser C.M."/>
            <person name="Munderloh U."/>
            <person name="Dunning-Hotopp J.C."/>
        </authorList>
    </citation>
    <scope>NUCLEOTIDE SEQUENCE [LARGE SCALE GENOMIC DNA]</scope>
    <source>
        <strain evidence="1 2">RML An4</strain>
    </source>
</reference>
<accession>A0A0F3QFK7</accession>
<organism evidence="1 2">
    <name type="scientific">Rickettsia bellii str. RML An4</name>
    <dbReference type="NCBI Taxonomy" id="1359193"/>
    <lineage>
        <taxon>Bacteria</taxon>
        <taxon>Pseudomonadati</taxon>
        <taxon>Pseudomonadota</taxon>
        <taxon>Alphaproteobacteria</taxon>
        <taxon>Rickettsiales</taxon>
        <taxon>Rickettsiaceae</taxon>
        <taxon>Rickettsieae</taxon>
        <taxon>Rickettsia</taxon>
        <taxon>belli group</taxon>
    </lineage>
</organism>
<comment type="caution">
    <text evidence="1">The sequence shown here is derived from an EMBL/GenBank/DDBJ whole genome shotgun (WGS) entry which is preliminary data.</text>
</comment>
<gene>
    <name evidence="1" type="ORF">RBEAN4_1211</name>
</gene>
<dbReference type="AlphaFoldDB" id="A0A0F3QFK7"/>
<dbReference type="SUPFAM" id="SSF53474">
    <property type="entry name" value="alpha/beta-Hydrolases"/>
    <property type="match status" value="1"/>
</dbReference>
<dbReference type="InterPro" id="IPR010662">
    <property type="entry name" value="RBBP9/YdeN"/>
</dbReference>
<evidence type="ECO:0000313" key="2">
    <source>
        <dbReference type="Proteomes" id="UP000033661"/>
    </source>
</evidence>
<protein>
    <submittedName>
        <fullName evidence="1">Putative hydrolase RBBP9</fullName>
    </submittedName>
</protein>
<keyword evidence="2" id="KW-1185">Reference proteome</keyword>
<dbReference type="PATRIC" id="fig|1359193.3.peg.1171"/>
<dbReference type="Pfam" id="PF06821">
    <property type="entry name" value="Ser_hydrolase"/>
    <property type="match status" value="1"/>
</dbReference>
<dbReference type="PANTHER" id="PTHR15394">
    <property type="entry name" value="SERINE HYDROLASE RBBP9"/>
    <property type="match status" value="1"/>
</dbReference>
<dbReference type="Gene3D" id="3.40.50.1820">
    <property type="entry name" value="alpha/beta hydrolase"/>
    <property type="match status" value="1"/>
</dbReference>
<dbReference type="RefSeq" id="WP_012152150.1">
    <property type="nucleotide sequence ID" value="NZ_LAOI01000001.1"/>
</dbReference>
<keyword evidence="1" id="KW-0378">Hydrolase</keyword>
<dbReference type="Proteomes" id="UP000033661">
    <property type="component" value="Unassembled WGS sequence"/>
</dbReference>